<dbReference type="Pfam" id="PF00149">
    <property type="entry name" value="Metallophos"/>
    <property type="match status" value="1"/>
</dbReference>
<proteinExistence type="predicted"/>
<comment type="caution">
    <text evidence="2">The sequence shown here is derived from an EMBL/GenBank/DDBJ whole genome shotgun (WGS) entry which is preliminary data.</text>
</comment>
<organism evidence="2 3">
    <name type="scientific">Clostridium puniceum</name>
    <dbReference type="NCBI Taxonomy" id="29367"/>
    <lineage>
        <taxon>Bacteria</taxon>
        <taxon>Bacillati</taxon>
        <taxon>Bacillota</taxon>
        <taxon>Clostridia</taxon>
        <taxon>Eubacteriales</taxon>
        <taxon>Clostridiaceae</taxon>
        <taxon>Clostridium</taxon>
    </lineage>
</organism>
<dbReference type="InterPro" id="IPR029052">
    <property type="entry name" value="Metallo-depent_PP-like"/>
</dbReference>
<name>A0A1S8TX83_9CLOT</name>
<dbReference type="STRING" id="29367.CLPUN_02910"/>
<feature type="domain" description="Calcineurin-like phosphoesterase" evidence="1">
    <location>
        <begin position="29"/>
        <end position="239"/>
    </location>
</feature>
<dbReference type="InterPro" id="IPR004843">
    <property type="entry name" value="Calcineurin-like_PHP"/>
</dbReference>
<dbReference type="AlphaFoldDB" id="A0A1S8TX83"/>
<dbReference type="EMBL" id="LZZM01000018">
    <property type="protein sequence ID" value="OOM82347.1"/>
    <property type="molecule type" value="Genomic_DNA"/>
</dbReference>
<protein>
    <submittedName>
        <fullName evidence="2">Calcineurin-like phosphoesterase superfamily domain protein</fullName>
    </submittedName>
</protein>
<dbReference type="GO" id="GO:0016787">
    <property type="term" value="F:hydrolase activity"/>
    <property type="evidence" value="ECO:0007669"/>
    <property type="project" value="InterPro"/>
</dbReference>
<gene>
    <name evidence="2" type="ORF">CLPUN_02910</name>
</gene>
<evidence type="ECO:0000313" key="3">
    <source>
        <dbReference type="Proteomes" id="UP000190890"/>
    </source>
</evidence>
<dbReference type="Proteomes" id="UP000190890">
    <property type="component" value="Unassembled WGS sequence"/>
</dbReference>
<dbReference type="Gene3D" id="3.60.21.10">
    <property type="match status" value="1"/>
</dbReference>
<evidence type="ECO:0000259" key="1">
    <source>
        <dbReference type="Pfam" id="PF00149"/>
    </source>
</evidence>
<sequence length="310" mass="35815">MGEQCTKSNNFIKRIIETGKLIEFNEVSRIVFISDVHRGNGGYADSLRQNRNIYKAALGFYCESGYTLIELGDGDELWKNKDCLDIAYNYKDIFAILNKFYEEDRLCLVFGNHDIVKSSPEFIREQEKLFEDIGYDFGREMLNLYRNVVFYEGVILRYTPLDKDIIAFHGHQVDLINCDLWKSSRFLVRYVWRFMEGVAGFKSPTSPASNYNKGSKIDKALEKLARKEKKMIICGHTHNDIFPEPDEGLYFNDGCCVFPSAVTCIEITNGEISLVKWQIEVGNQEILYINKTITGGPEKIEKYLEFAKKL</sequence>
<keyword evidence="3" id="KW-1185">Reference proteome</keyword>
<dbReference type="OrthoDB" id="9773199at2"/>
<accession>A0A1S8TX83</accession>
<dbReference type="SUPFAM" id="SSF56300">
    <property type="entry name" value="Metallo-dependent phosphatases"/>
    <property type="match status" value="1"/>
</dbReference>
<dbReference type="RefSeq" id="WP_077845605.1">
    <property type="nucleotide sequence ID" value="NZ_LZZM01000018.1"/>
</dbReference>
<evidence type="ECO:0000313" key="2">
    <source>
        <dbReference type="EMBL" id="OOM82347.1"/>
    </source>
</evidence>
<reference evidence="2 3" key="1">
    <citation type="submission" date="2016-05" db="EMBL/GenBank/DDBJ databases">
        <title>Microbial solvent formation.</title>
        <authorList>
            <person name="Poehlein A."/>
            <person name="Montoya Solano J.D."/>
            <person name="Flitsch S."/>
            <person name="Krabben P."/>
            <person name="Duerre P."/>
            <person name="Daniel R."/>
        </authorList>
    </citation>
    <scope>NUCLEOTIDE SEQUENCE [LARGE SCALE GENOMIC DNA]</scope>
    <source>
        <strain evidence="2 3">DSM 2619</strain>
    </source>
</reference>